<sequence length="55" mass="5865">MAALSRPSGRRPPRAVRTCARCRRWSGASALAPHTPVTTTGASSCSVTTPRRDEI</sequence>
<name>A0AAE3W7C1_9ACTN</name>
<comment type="caution">
    <text evidence="2">The sequence shown here is derived from an EMBL/GenBank/DDBJ whole genome shotgun (WGS) entry which is preliminary data.</text>
</comment>
<evidence type="ECO:0000313" key="3">
    <source>
        <dbReference type="Proteomes" id="UP001240236"/>
    </source>
</evidence>
<dbReference type="EMBL" id="JAUSUZ010000001">
    <property type="protein sequence ID" value="MDQ0371308.1"/>
    <property type="molecule type" value="Genomic_DNA"/>
</dbReference>
<protein>
    <submittedName>
        <fullName evidence="2">Uncharacterized protein</fullName>
    </submittedName>
</protein>
<organism evidence="2 3">
    <name type="scientific">Catenuloplanes indicus</name>
    <dbReference type="NCBI Taxonomy" id="137267"/>
    <lineage>
        <taxon>Bacteria</taxon>
        <taxon>Bacillati</taxon>
        <taxon>Actinomycetota</taxon>
        <taxon>Actinomycetes</taxon>
        <taxon>Micromonosporales</taxon>
        <taxon>Micromonosporaceae</taxon>
        <taxon>Catenuloplanes</taxon>
    </lineage>
</organism>
<keyword evidence="3" id="KW-1185">Reference proteome</keyword>
<proteinExistence type="predicted"/>
<dbReference type="Proteomes" id="UP001240236">
    <property type="component" value="Unassembled WGS sequence"/>
</dbReference>
<evidence type="ECO:0000256" key="1">
    <source>
        <dbReference type="SAM" id="MobiDB-lite"/>
    </source>
</evidence>
<feature type="region of interest" description="Disordered" evidence="1">
    <location>
        <begin position="31"/>
        <end position="55"/>
    </location>
</feature>
<dbReference type="AlphaFoldDB" id="A0AAE3W7C1"/>
<accession>A0AAE3W7C1</accession>
<reference evidence="2 3" key="1">
    <citation type="submission" date="2023-07" db="EMBL/GenBank/DDBJ databases">
        <title>Sequencing the genomes of 1000 actinobacteria strains.</title>
        <authorList>
            <person name="Klenk H.-P."/>
        </authorList>
    </citation>
    <scope>NUCLEOTIDE SEQUENCE [LARGE SCALE GENOMIC DNA]</scope>
    <source>
        <strain evidence="2 3">DSM 44709</strain>
    </source>
</reference>
<evidence type="ECO:0000313" key="2">
    <source>
        <dbReference type="EMBL" id="MDQ0371308.1"/>
    </source>
</evidence>
<gene>
    <name evidence="2" type="ORF">J2S42_007977</name>
</gene>
<feature type="compositionally biased region" description="Polar residues" evidence="1">
    <location>
        <begin position="36"/>
        <end position="49"/>
    </location>
</feature>
<dbReference type="RefSeq" id="WP_307247980.1">
    <property type="nucleotide sequence ID" value="NZ_JAUSUZ010000001.1"/>
</dbReference>